<reference evidence="1" key="2">
    <citation type="submission" date="2022-09" db="EMBL/GenBank/DDBJ databases">
        <title>Biosynthetic gene clusters of Dactylosporangioum fulvum.</title>
        <authorList>
            <person name="Caradec T."/>
        </authorList>
    </citation>
    <scope>NUCLEOTIDE SEQUENCE</scope>
    <source>
        <strain evidence="1">NRRL B-16292</strain>
    </source>
</reference>
<evidence type="ECO:0008006" key="3">
    <source>
        <dbReference type="Google" id="ProtNLM"/>
    </source>
</evidence>
<gene>
    <name evidence="1" type="ORF">Dfulv_22510</name>
</gene>
<name>A0ABY5WE01_9ACTN</name>
<proteinExistence type="predicted"/>
<evidence type="ECO:0000313" key="2">
    <source>
        <dbReference type="Proteomes" id="UP001059617"/>
    </source>
</evidence>
<evidence type="ECO:0000313" key="1">
    <source>
        <dbReference type="EMBL" id="UWP86861.1"/>
    </source>
</evidence>
<accession>A0ABY5WE01</accession>
<keyword evidence="2" id="KW-1185">Reference proteome</keyword>
<reference evidence="1" key="1">
    <citation type="submission" date="2021-04" db="EMBL/GenBank/DDBJ databases">
        <authorList>
            <person name="Hartkoorn R.C."/>
            <person name="Beaudoing E."/>
            <person name="Hot D."/>
        </authorList>
    </citation>
    <scope>NUCLEOTIDE SEQUENCE</scope>
    <source>
        <strain evidence="1">NRRL B-16292</strain>
    </source>
</reference>
<dbReference type="RefSeq" id="WP_259866458.1">
    <property type="nucleotide sequence ID" value="NZ_BAAAST010000004.1"/>
</dbReference>
<organism evidence="1 2">
    <name type="scientific">Dactylosporangium fulvum</name>
    <dbReference type="NCBI Taxonomy" id="53359"/>
    <lineage>
        <taxon>Bacteria</taxon>
        <taxon>Bacillati</taxon>
        <taxon>Actinomycetota</taxon>
        <taxon>Actinomycetes</taxon>
        <taxon>Micromonosporales</taxon>
        <taxon>Micromonosporaceae</taxon>
        <taxon>Dactylosporangium</taxon>
    </lineage>
</organism>
<protein>
    <recommendedName>
        <fullName evidence="3">Hemerythrin-like domain-containing protein</fullName>
    </recommendedName>
</protein>
<dbReference type="Gene3D" id="1.20.120.520">
    <property type="entry name" value="nmb1532 protein domain like"/>
    <property type="match status" value="1"/>
</dbReference>
<dbReference type="Proteomes" id="UP001059617">
    <property type="component" value="Chromosome"/>
</dbReference>
<sequence length="164" mass="17740">MAATSSLRLRTPTFGHEAALALPEDDHRDLDDLLADLQERFGTLRTGADPAAGLAWYRDLARYVGTTLHHLHEEETAVMAAIWQVRTDEELVACREQFLAATPAAVTRTSIRWLLPALERPARLAWLTGLAAAPAAVRGAVADVAQQVLPRDDAAQARAALGLS</sequence>
<dbReference type="EMBL" id="CP073720">
    <property type="protein sequence ID" value="UWP86861.1"/>
    <property type="molecule type" value="Genomic_DNA"/>
</dbReference>